<dbReference type="InterPro" id="IPR009057">
    <property type="entry name" value="Homeodomain-like_sf"/>
</dbReference>
<accession>A0A133UEC6</accession>
<protein>
    <recommendedName>
        <fullName evidence="5">HTH tetR-type domain-containing protein</fullName>
    </recommendedName>
</protein>
<dbReference type="AlphaFoldDB" id="A0A133UEC6"/>
<dbReference type="Proteomes" id="UP000070657">
    <property type="component" value="Unassembled WGS sequence"/>
</dbReference>
<organism evidence="6 7">
    <name type="scientific">candidate division MSBL1 archaeon SCGC-AAA259E22</name>
    <dbReference type="NCBI Taxonomy" id="1698265"/>
    <lineage>
        <taxon>Archaea</taxon>
        <taxon>Methanobacteriati</taxon>
        <taxon>Methanobacteriota</taxon>
        <taxon>candidate division MSBL1</taxon>
    </lineage>
</organism>
<dbReference type="PROSITE" id="PS50977">
    <property type="entry name" value="HTH_TETR_2"/>
    <property type="match status" value="1"/>
</dbReference>
<evidence type="ECO:0000256" key="3">
    <source>
        <dbReference type="ARBA" id="ARBA00023163"/>
    </source>
</evidence>
<evidence type="ECO:0000313" key="6">
    <source>
        <dbReference type="EMBL" id="KXA92553.1"/>
    </source>
</evidence>
<dbReference type="PANTHER" id="PTHR30055:SF240">
    <property type="entry name" value="HTH-TYPE TRANSCRIPTIONAL REGULATOR ACRR"/>
    <property type="match status" value="1"/>
</dbReference>
<sequence>MGRKKSETRKREIVQSSLNLIAERGIRNLTTARIAERVGFSEAALYKHFQSKEKVIAAAIDEAGRRLLEALKKAVEGEKGMTSLQKVFKAHLVFVENNPGVARLLFSDEIHFERENLRAKLLRVTERVQNFVKDLLKSGIEMGEIREDLDLEAAAVFYLGVFQSQVLLWSLSGGTKSLTEEFDRLWSFYCELIEK</sequence>
<dbReference type="Pfam" id="PF00440">
    <property type="entry name" value="TetR_N"/>
    <property type="match status" value="1"/>
</dbReference>
<evidence type="ECO:0000259" key="5">
    <source>
        <dbReference type="PROSITE" id="PS50977"/>
    </source>
</evidence>
<dbReference type="InterPro" id="IPR054580">
    <property type="entry name" value="SlmA-like_C"/>
</dbReference>
<keyword evidence="1" id="KW-0805">Transcription regulation</keyword>
<dbReference type="InterPro" id="IPR050109">
    <property type="entry name" value="HTH-type_TetR-like_transc_reg"/>
</dbReference>
<evidence type="ECO:0000256" key="2">
    <source>
        <dbReference type="ARBA" id="ARBA00023125"/>
    </source>
</evidence>
<keyword evidence="3" id="KW-0804">Transcription</keyword>
<dbReference type="GO" id="GO:0000976">
    <property type="term" value="F:transcription cis-regulatory region binding"/>
    <property type="evidence" value="ECO:0007669"/>
    <property type="project" value="TreeGrafter"/>
</dbReference>
<name>A0A133UEC6_9EURY</name>
<dbReference type="InterPro" id="IPR001647">
    <property type="entry name" value="HTH_TetR"/>
</dbReference>
<dbReference type="SUPFAM" id="SSF46689">
    <property type="entry name" value="Homeodomain-like"/>
    <property type="match status" value="1"/>
</dbReference>
<evidence type="ECO:0000256" key="4">
    <source>
        <dbReference type="PROSITE-ProRule" id="PRU00335"/>
    </source>
</evidence>
<dbReference type="PRINTS" id="PR00455">
    <property type="entry name" value="HTHTETR"/>
</dbReference>
<reference evidence="6 7" key="1">
    <citation type="journal article" date="2016" name="Sci. Rep.">
        <title>Metabolic traits of an uncultured archaeal lineage -MSBL1- from brine pools of the Red Sea.</title>
        <authorList>
            <person name="Mwirichia R."/>
            <person name="Alam I."/>
            <person name="Rashid M."/>
            <person name="Vinu M."/>
            <person name="Ba-Alawi W."/>
            <person name="Anthony Kamau A."/>
            <person name="Kamanda Ngugi D."/>
            <person name="Goker M."/>
            <person name="Klenk H.P."/>
            <person name="Bajic V."/>
            <person name="Stingl U."/>
        </authorList>
    </citation>
    <scope>NUCLEOTIDE SEQUENCE [LARGE SCALE GENOMIC DNA]</scope>
    <source>
        <strain evidence="6">SCGC-AAA259E22</strain>
    </source>
</reference>
<evidence type="ECO:0000256" key="1">
    <source>
        <dbReference type="ARBA" id="ARBA00023015"/>
    </source>
</evidence>
<feature type="domain" description="HTH tetR-type" evidence="5">
    <location>
        <begin position="7"/>
        <end position="67"/>
    </location>
</feature>
<dbReference type="EMBL" id="LHXP01000059">
    <property type="protein sequence ID" value="KXA92553.1"/>
    <property type="molecule type" value="Genomic_DNA"/>
</dbReference>
<dbReference type="InterPro" id="IPR036271">
    <property type="entry name" value="Tet_transcr_reg_TetR-rel_C_sf"/>
</dbReference>
<dbReference type="Pfam" id="PF22276">
    <property type="entry name" value="SlmA-like_C"/>
    <property type="match status" value="1"/>
</dbReference>
<keyword evidence="2 4" id="KW-0238">DNA-binding</keyword>
<evidence type="ECO:0000313" key="7">
    <source>
        <dbReference type="Proteomes" id="UP000070657"/>
    </source>
</evidence>
<dbReference type="Gene3D" id="1.10.357.10">
    <property type="entry name" value="Tetracycline Repressor, domain 2"/>
    <property type="match status" value="1"/>
</dbReference>
<comment type="caution">
    <text evidence="6">The sequence shown here is derived from an EMBL/GenBank/DDBJ whole genome shotgun (WGS) entry which is preliminary data.</text>
</comment>
<keyword evidence="7" id="KW-1185">Reference proteome</keyword>
<dbReference type="GO" id="GO:0003700">
    <property type="term" value="F:DNA-binding transcription factor activity"/>
    <property type="evidence" value="ECO:0007669"/>
    <property type="project" value="TreeGrafter"/>
</dbReference>
<dbReference type="SUPFAM" id="SSF48498">
    <property type="entry name" value="Tetracyclin repressor-like, C-terminal domain"/>
    <property type="match status" value="1"/>
</dbReference>
<proteinExistence type="predicted"/>
<gene>
    <name evidence="6" type="ORF">AKJ66_03955</name>
</gene>
<dbReference type="PANTHER" id="PTHR30055">
    <property type="entry name" value="HTH-TYPE TRANSCRIPTIONAL REGULATOR RUTR"/>
    <property type="match status" value="1"/>
</dbReference>
<feature type="DNA-binding region" description="H-T-H motif" evidence="4">
    <location>
        <begin position="30"/>
        <end position="49"/>
    </location>
</feature>